<dbReference type="EMBL" id="NIDE01000001">
    <property type="protein sequence ID" value="OWK46604.1"/>
    <property type="molecule type" value="Genomic_DNA"/>
</dbReference>
<accession>A0A225E4C6</accession>
<protein>
    <submittedName>
        <fullName evidence="2">Uncharacterized protein</fullName>
    </submittedName>
</protein>
<feature type="region of interest" description="Disordered" evidence="1">
    <location>
        <begin position="1"/>
        <end position="24"/>
    </location>
</feature>
<evidence type="ECO:0000313" key="3">
    <source>
        <dbReference type="Proteomes" id="UP000214646"/>
    </source>
</evidence>
<feature type="compositionally biased region" description="Low complexity" evidence="1">
    <location>
        <begin position="10"/>
        <end position="23"/>
    </location>
</feature>
<sequence length="76" mass="8645">MAKSKNISAKRTGTTGKITGRTRSLAEAKAQDPMFYINKTGFEKYREELLENGFDPSNPADMSMCEWLVHSWNKND</sequence>
<keyword evidence="3" id="KW-1185">Reference proteome</keyword>
<evidence type="ECO:0000256" key="1">
    <source>
        <dbReference type="SAM" id="MobiDB-lite"/>
    </source>
</evidence>
<proteinExistence type="predicted"/>
<organism evidence="2 3">
    <name type="scientific">Fimbriiglobus ruber</name>
    <dbReference type="NCBI Taxonomy" id="1908690"/>
    <lineage>
        <taxon>Bacteria</taxon>
        <taxon>Pseudomonadati</taxon>
        <taxon>Planctomycetota</taxon>
        <taxon>Planctomycetia</taxon>
        <taxon>Gemmatales</taxon>
        <taxon>Gemmataceae</taxon>
        <taxon>Fimbriiglobus</taxon>
    </lineage>
</organism>
<dbReference type="RefSeq" id="WP_088251810.1">
    <property type="nucleotide sequence ID" value="NZ_NIDE01000001.1"/>
</dbReference>
<comment type="caution">
    <text evidence="2">The sequence shown here is derived from an EMBL/GenBank/DDBJ whole genome shotgun (WGS) entry which is preliminary data.</text>
</comment>
<reference evidence="3" key="1">
    <citation type="submission" date="2017-06" db="EMBL/GenBank/DDBJ databases">
        <title>Genome analysis of Fimbriiglobus ruber SP5, the first member of the order Planctomycetales with confirmed chitinolytic capability.</title>
        <authorList>
            <person name="Ravin N.V."/>
            <person name="Rakitin A.L."/>
            <person name="Ivanova A.A."/>
            <person name="Beletsky A.V."/>
            <person name="Kulichevskaya I.S."/>
            <person name="Mardanov A.V."/>
            <person name="Dedysh S.N."/>
        </authorList>
    </citation>
    <scope>NUCLEOTIDE SEQUENCE [LARGE SCALE GENOMIC DNA]</scope>
    <source>
        <strain evidence="3">SP5</strain>
    </source>
</reference>
<gene>
    <name evidence="2" type="ORF">FRUB_00303</name>
</gene>
<dbReference type="AlphaFoldDB" id="A0A225E4C6"/>
<name>A0A225E4C6_9BACT</name>
<evidence type="ECO:0000313" key="2">
    <source>
        <dbReference type="EMBL" id="OWK46604.1"/>
    </source>
</evidence>
<dbReference type="Proteomes" id="UP000214646">
    <property type="component" value="Unassembled WGS sequence"/>
</dbReference>